<gene>
    <name evidence="4" type="ORF">COP05_00275</name>
</gene>
<name>A0ABM6PQJ2_9MICO</name>
<feature type="domain" description="CNA-B" evidence="3">
    <location>
        <begin position="153"/>
        <end position="251"/>
    </location>
</feature>
<keyword evidence="5" id="KW-1185">Reference proteome</keyword>
<dbReference type="SUPFAM" id="SSF49478">
    <property type="entry name" value="Cna protein B-type domain"/>
    <property type="match status" value="3"/>
</dbReference>
<feature type="compositionally biased region" description="Pro residues" evidence="1">
    <location>
        <begin position="361"/>
        <end position="387"/>
    </location>
</feature>
<dbReference type="InterPro" id="IPR008454">
    <property type="entry name" value="Collagen-bd_Cna-like_B-typ_dom"/>
</dbReference>
<dbReference type="NCBIfam" id="TIGR01167">
    <property type="entry name" value="LPXTG_anchor"/>
    <property type="match status" value="1"/>
</dbReference>
<proteinExistence type="predicted"/>
<evidence type="ECO:0000313" key="4">
    <source>
        <dbReference type="EMBL" id="ATH97518.1"/>
    </source>
</evidence>
<feature type="domain" description="CNA-B" evidence="3">
    <location>
        <begin position="4"/>
        <end position="37"/>
    </location>
</feature>
<accession>A0ABM6PQJ2</accession>
<feature type="transmembrane region" description="Helical" evidence="2">
    <location>
        <begin position="401"/>
        <end position="419"/>
    </location>
</feature>
<evidence type="ECO:0000313" key="5">
    <source>
        <dbReference type="Proteomes" id="UP000815698"/>
    </source>
</evidence>
<evidence type="ECO:0000256" key="2">
    <source>
        <dbReference type="SAM" id="Phobius"/>
    </source>
</evidence>
<keyword evidence="2" id="KW-0472">Membrane</keyword>
<reference evidence="4 5" key="1">
    <citation type="journal article" date="2016" name="Int. J. Syst. Evol. Microbiol.">
        <title>Dermabacter jinjuensis sp. nov., a novel species of the genus Dermabacter isolated from a clinical specimen.</title>
        <authorList>
            <person name="Park Y.K."/>
            <person name="Lee K.M."/>
            <person name="Lee W.K."/>
            <person name="Cho M.J."/>
            <person name="Lee H.S."/>
            <person name="Cho Y.G."/>
            <person name="Lee Y.C."/>
            <person name="Lee W.K."/>
            <person name="Seong W.K."/>
            <person name="Hwang K.J."/>
        </authorList>
    </citation>
    <scope>NUCLEOTIDE SEQUENCE [LARGE SCALE GENOMIC DNA]</scope>
    <source>
        <strain evidence="4 5">32T</strain>
    </source>
</reference>
<keyword evidence="2" id="KW-1133">Transmembrane helix</keyword>
<organism evidence="4 5">
    <name type="scientific">Dermabacter jinjuensis</name>
    <dbReference type="NCBI Taxonomy" id="1667168"/>
    <lineage>
        <taxon>Bacteria</taxon>
        <taxon>Bacillati</taxon>
        <taxon>Actinomycetota</taxon>
        <taxon>Actinomycetes</taxon>
        <taxon>Micrococcales</taxon>
        <taxon>Dermabacteraceae</taxon>
        <taxon>Dermabacter</taxon>
    </lineage>
</organism>
<dbReference type="Proteomes" id="UP000815698">
    <property type="component" value="Chromosome"/>
</dbReference>
<protein>
    <recommendedName>
        <fullName evidence="3">CNA-B domain-containing protein</fullName>
    </recommendedName>
</protein>
<keyword evidence="2" id="KW-0812">Transmembrane</keyword>
<feature type="region of interest" description="Disordered" evidence="1">
    <location>
        <begin position="351"/>
        <end position="398"/>
    </location>
</feature>
<dbReference type="Pfam" id="PF05738">
    <property type="entry name" value="Cna_B"/>
    <property type="match status" value="4"/>
</dbReference>
<dbReference type="Gene3D" id="2.60.40.1140">
    <property type="entry name" value="Collagen-binding surface protein Cna, B-type domain"/>
    <property type="match status" value="3"/>
</dbReference>
<evidence type="ECO:0000256" key="1">
    <source>
        <dbReference type="SAM" id="MobiDB-lite"/>
    </source>
</evidence>
<dbReference type="EMBL" id="CP023482">
    <property type="protein sequence ID" value="ATH97518.1"/>
    <property type="molecule type" value="Genomic_DNA"/>
</dbReference>
<sequence>MDGKKASISYSVEELAVDGFTSAVTGDAASGFTITNTQTPPPTTEVAVNKVWKSFDGKDLDPALTIPVKVQLMKTVDGKTSPVGEPVELNSENDWTHTFTDLPEWQLVDGKKASISYSVEELAVDGFTSAVTGDVKSGFTITNTQTPPPTTEVAVNKVWKDAEGNALDADSTMPVKVQLMKTVDGKTTPVGDPVELNAGNNWAHTFADLPVSEKIDGALLDVTYSVEEVAAEGFASEVTGDAANGFTVTNTQIPPVSEVPVEKVWKAADGSVLDPALTMPVKVQLMESTGGKKSPVGDPVELNAGNNWTHTFTGLPLTKSIDGKQVDIAYSVEELEVDGYTSIVTGNARDGFTITNTQIPPQTPPTPPTPPATPPTPPTPPATPPVPEKPRLPLPRTGTEVGTAAALAIVLMGVGVAIVRRRKP</sequence>
<dbReference type="CDD" id="cd00222">
    <property type="entry name" value="CollagenBindB"/>
    <property type="match status" value="3"/>
</dbReference>
<feature type="domain" description="CNA-B" evidence="3">
    <location>
        <begin position="46"/>
        <end position="144"/>
    </location>
</feature>
<feature type="domain" description="CNA-B" evidence="3">
    <location>
        <begin position="259"/>
        <end position="357"/>
    </location>
</feature>
<evidence type="ECO:0000259" key="3">
    <source>
        <dbReference type="Pfam" id="PF05738"/>
    </source>
</evidence>